<feature type="chain" id="PRO_5001464894" description="Secreted protein" evidence="2">
    <location>
        <begin position="28"/>
        <end position="129"/>
    </location>
</feature>
<dbReference type="Proteomes" id="UP000019849">
    <property type="component" value="Unassembled WGS sequence"/>
</dbReference>
<keyword evidence="2" id="KW-0732">Signal</keyword>
<evidence type="ECO:0000313" key="3">
    <source>
        <dbReference type="EMBL" id="EXL02820.1"/>
    </source>
</evidence>
<gene>
    <name evidence="3" type="ORF">BG36_13485</name>
</gene>
<evidence type="ECO:0000256" key="2">
    <source>
        <dbReference type="SAM" id="SignalP"/>
    </source>
</evidence>
<dbReference type="eggNOG" id="ENOG5033BR7">
    <property type="taxonomic scope" value="Bacteria"/>
</dbReference>
<dbReference type="HOGENOM" id="CLU_2001986_0_0_5"/>
<evidence type="ECO:0000313" key="4">
    <source>
        <dbReference type="Proteomes" id="UP000019849"/>
    </source>
</evidence>
<evidence type="ECO:0008006" key="5">
    <source>
        <dbReference type="Google" id="ProtNLM"/>
    </source>
</evidence>
<feature type="compositionally biased region" description="Basic and acidic residues" evidence="1">
    <location>
        <begin position="49"/>
        <end position="70"/>
    </location>
</feature>
<accession>A0A011V2W9</accession>
<dbReference type="RefSeq" id="WP_051520714.1">
    <property type="nucleotide sequence ID" value="NZ_KK073900.1"/>
</dbReference>
<feature type="signal peptide" evidence="2">
    <location>
        <begin position="1"/>
        <end position="27"/>
    </location>
</feature>
<sequence length="129" mass="13849">MSNRVNSVVLCFAVALAMAFGSLLPHATHSAAHDSVALAAVEAERHAQLEAEIAEHGHSHDDGEDHERTAGHSHGHNPADHSHETPTAPPNIFPAVLAMTPAWVPPRPETLHLGATYRLERPPRPIVLT</sequence>
<dbReference type="EMBL" id="JENY01000028">
    <property type="protein sequence ID" value="EXL02820.1"/>
    <property type="molecule type" value="Genomic_DNA"/>
</dbReference>
<comment type="caution">
    <text evidence="3">The sequence shown here is derived from an EMBL/GenBank/DDBJ whole genome shotgun (WGS) entry which is preliminary data.</text>
</comment>
<name>A0A011V2W9_9HYPH</name>
<dbReference type="STRING" id="69279.BG36_13485"/>
<organism evidence="3 4">
    <name type="scientific">Aquamicrobium defluvii</name>
    <dbReference type="NCBI Taxonomy" id="69279"/>
    <lineage>
        <taxon>Bacteria</taxon>
        <taxon>Pseudomonadati</taxon>
        <taxon>Pseudomonadota</taxon>
        <taxon>Alphaproteobacteria</taxon>
        <taxon>Hyphomicrobiales</taxon>
        <taxon>Phyllobacteriaceae</taxon>
        <taxon>Aquamicrobium</taxon>
    </lineage>
</organism>
<evidence type="ECO:0000256" key="1">
    <source>
        <dbReference type="SAM" id="MobiDB-lite"/>
    </source>
</evidence>
<protein>
    <recommendedName>
        <fullName evidence="5">Secreted protein</fullName>
    </recommendedName>
</protein>
<dbReference type="PATRIC" id="fig|69279.3.peg.3790"/>
<reference evidence="3 4" key="1">
    <citation type="submission" date="2014-02" db="EMBL/GenBank/DDBJ databases">
        <title>Aquamicrobium defluvii Genome sequencing.</title>
        <authorList>
            <person name="Wang X."/>
        </authorList>
    </citation>
    <scope>NUCLEOTIDE SEQUENCE [LARGE SCALE GENOMIC DNA]</scope>
    <source>
        <strain evidence="3 4">W13Z1</strain>
    </source>
</reference>
<proteinExistence type="predicted"/>
<feature type="region of interest" description="Disordered" evidence="1">
    <location>
        <begin position="49"/>
        <end position="91"/>
    </location>
</feature>
<dbReference type="AlphaFoldDB" id="A0A011V2W9"/>